<protein>
    <submittedName>
        <fullName evidence="2">Uncharacterized protein</fullName>
    </submittedName>
</protein>
<dbReference type="AlphaFoldDB" id="A0A6J4T7E9"/>
<reference evidence="2" key="1">
    <citation type="submission" date="2020-02" db="EMBL/GenBank/DDBJ databases">
        <authorList>
            <person name="Meier V. D."/>
        </authorList>
    </citation>
    <scope>NUCLEOTIDE SEQUENCE</scope>
    <source>
        <strain evidence="2">AVDCRST_MAG53</strain>
    </source>
</reference>
<feature type="non-terminal residue" evidence="2">
    <location>
        <position position="1"/>
    </location>
</feature>
<evidence type="ECO:0000256" key="1">
    <source>
        <dbReference type="SAM" id="MobiDB-lite"/>
    </source>
</evidence>
<proteinExistence type="predicted"/>
<feature type="region of interest" description="Disordered" evidence="1">
    <location>
        <begin position="1"/>
        <end position="51"/>
    </location>
</feature>
<name>A0A6J4T7E9_9ACTN</name>
<gene>
    <name evidence="2" type="ORF">AVDCRST_MAG53-3076</name>
</gene>
<accession>A0A6J4T7E9</accession>
<evidence type="ECO:0000313" key="2">
    <source>
        <dbReference type="EMBL" id="CAA9516032.1"/>
    </source>
</evidence>
<organism evidence="2">
    <name type="scientific">uncultured Solirubrobacteraceae bacterium</name>
    <dbReference type="NCBI Taxonomy" id="1162706"/>
    <lineage>
        <taxon>Bacteria</taxon>
        <taxon>Bacillati</taxon>
        <taxon>Actinomycetota</taxon>
        <taxon>Thermoleophilia</taxon>
        <taxon>Solirubrobacterales</taxon>
        <taxon>Solirubrobacteraceae</taxon>
        <taxon>environmental samples</taxon>
    </lineage>
</organism>
<sequence length="75" mass="8314">AEIGRSGAGQSVRPAGDHRQRAPPRPPDLLRRRMRRTRGGDRQLPGRARRARVRLRLHVRAAGGVARHGEDRGGL</sequence>
<feature type="non-terminal residue" evidence="2">
    <location>
        <position position="75"/>
    </location>
</feature>
<dbReference type="EMBL" id="CADCVR010000093">
    <property type="protein sequence ID" value="CAA9516032.1"/>
    <property type="molecule type" value="Genomic_DNA"/>
</dbReference>